<keyword evidence="4" id="KW-1185">Reference proteome</keyword>
<accession>A0A835IIF0</accession>
<dbReference type="InterPro" id="IPR011600">
    <property type="entry name" value="Pept_C14_caspase"/>
</dbReference>
<comment type="similarity">
    <text evidence="1">Belongs to the peptidase C14B family.</text>
</comment>
<dbReference type="Proteomes" id="UP000631114">
    <property type="component" value="Unassembled WGS sequence"/>
</dbReference>
<evidence type="ECO:0000256" key="1">
    <source>
        <dbReference type="ARBA" id="ARBA00009005"/>
    </source>
</evidence>
<proteinExistence type="inferred from homology"/>
<dbReference type="GO" id="GO:0005737">
    <property type="term" value="C:cytoplasm"/>
    <property type="evidence" value="ECO:0007669"/>
    <property type="project" value="TreeGrafter"/>
</dbReference>
<dbReference type="OrthoDB" id="3223806at2759"/>
<dbReference type="Gene3D" id="3.40.50.1460">
    <property type="match status" value="1"/>
</dbReference>
<dbReference type="PANTHER" id="PTHR48104:SF30">
    <property type="entry name" value="METACASPASE-1"/>
    <property type="match status" value="1"/>
</dbReference>
<organism evidence="3 4">
    <name type="scientific">Coptis chinensis</name>
    <dbReference type="NCBI Taxonomy" id="261450"/>
    <lineage>
        <taxon>Eukaryota</taxon>
        <taxon>Viridiplantae</taxon>
        <taxon>Streptophyta</taxon>
        <taxon>Embryophyta</taxon>
        <taxon>Tracheophyta</taxon>
        <taxon>Spermatophyta</taxon>
        <taxon>Magnoliopsida</taxon>
        <taxon>Ranunculales</taxon>
        <taxon>Ranunculaceae</taxon>
        <taxon>Coptidoideae</taxon>
        <taxon>Coptis</taxon>
    </lineage>
</organism>
<dbReference type="Pfam" id="PF00656">
    <property type="entry name" value="Peptidase_C14"/>
    <property type="match status" value="2"/>
</dbReference>
<gene>
    <name evidence="3" type="ORF">IFM89_001011</name>
</gene>
<dbReference type="EMBL" id="JADFTS010000002">
    <property type="protein sequence ID" value="KAF9618376.1"/>
    <property type="molecule type" value="Genomic_DNA"/>
</dbReference>
<evidence type="ECO:0000313" key="4">
    <source>
        <dbReference type="Proteomes" id="UP000631114"/>
    </source>
</evidence>
<reference evidence="3 4" key="1">
    <citation type="submission" date="2020-10" db="EMBL/GenBank/DDBJ databases">
        <title>The Coptis chinensis genome and diversification of protoberbering-type alkaloids.</title>
        <authorList>
            <person name="Wang B."/>
            <person name="Shu S."/>
            <person name="Song C."/>
            <person name="Liu Y."/>
        </authorList>
    </citation>
    <scope>NUCLEOTIDE SEQUENCE [LARGE SCALE GENOMIC DNA]</scope>
    <source>
        <strain evidence="3">HL-2020</strain>
        <tissue evidence="3">Leaf</tissue>
    </source>
</reference>
<sequence>MGKKAILVECNYPATQAELNGCVNDVKNMYHCLIQQYGFKQEDMGHETRLPANPDSNDNIGYDECIVPYDMNLITNDDFREFVDILPHGCRITIVSDSCHSGGLIDDAKEQIGESTKREEHDVRLRDFLRMKVSNSFEKRRIHLPLEKLIRRRHHNVAKEAEVQDDTGDRRIIKRSLSLLKLIEILKQKTGKDDITVKNLKLALFDIFG</sequence>
<dbReference type="Gene3D" id="3.40.50.12660">
    <property type="match status" value="1"/>
</dbReference>
<evidence type="ECO:0000259" key="2">
    <source>
        <dbReference type="Pfam" id="PF00656"/>
    </source>
</evidence>
<dbReference type="PANTHER" id="PTHR48104">
    <property type="entry name" value="METACASPASE-4"/>
    <property type="match status" value="1"/>
</dbReference>
<dbReference type="InterPro" id="IPR050452">
    <property type="entry name" value="Metacaspase"/>
</dbReference>
<dbReference type="AlphaFoldDB" id="A0A835IIF0"/>
<feature type="domain" description="Peptidase C14 caspase" evidence="2">
    <location>
        <begin position="45"/>
        <end position="124"/>
    </location>
</feature>
<protein>
    <recommendedName>
        <fullName evidence="2">Peptidase C14 caspase domain-containing protein</fullName>
    </recommendedName>
</protein>
<feature type="domain" description="Peptidase C14 caspase" evidence="2">
    <location>
        <begin position="3"/>
        <end position="42"/>
    </location>
</feature>
<dbReference type="GO" id="GO:0004197">
    <property type="term" value="F:cysteine-type endopeptidase activity"/>
    <property type="evidence" value="ECO:0007669"/>
    <property type="project" value="InterPro"/>
</dbReference>
<name>A0A835IIF0_9MAGN</name>
<evidence type="ECO:0000313" key="3">
    <source>
        <dbReference type="EMBL" id="KAF9618376.1"/>
    </source>
</evidence>
<comment type="caution">
    <text evidence="3">The sequence shown here is derived from an EMBL/GenBank/DDBJ whole genome shotgun (WGS) entry which is preliminary data.</text>
</comment>
<dbReference type="GO" id="GO:0006508">
    <property type="term" value="P:proteolysis"/>
    <property type="evidence" value="ECO:0007669"/>
    <property type="project" value="InterPro"/>
</dbReference>